<dbReference type="RefSeq" id="WP_092335392.1">
    <property type="nucleotide sequence ID" value="NZ_FNCP01000031.1"/>
</dbReference>
<gene>
    <name evidence="6" type="ORF">SAMN05443529_13120</name>
</gene>
<dbReference type="GO" id="GO:0009253">
    <property type="term" value="P:peptidoglycan catabolic process"/>
    <property type="evidence" value="ECO:0007669"/>
    <property type="project" value="InterPro"/>
</dbReference>
<dbReference type="PANTHER" id="PTHR30417:SF1">
    <property type="entry name" value="N-ACETYLMURAMOYL-L-ALANINE AMIDASE AMID"/>
    <property type="match status" value="1"/>
</dbReference>
<dbReference type="SUPFAM" id="SSF55846">
    <property type="entry name" value="N-acetylmuramoyl-L-alanine amidase-like"/>
    <property type="match status" value="1"/>
</dbReference>
<protein>
    <recommendedName>
        <fullName evidence="2">N-acetylmuramoyl-L-alanine amidase</fullName>
        <ecNumber evidence="2">3.5.1.28</ecNumber>
    </recommendedName>
</protein>
<dbReference type="Pfam" id="PF01510">
    <property type="entry name" value="Amidase_2"/>
    <property type="match status" value="1"/>
</dbReference>
<dbReference type="GO" id="GO:0008745">
    <property type="term" value="F:N-acetylmuramoyl-L-alanine amidase activity"/>
    <property type="evidence" value="ECO:0007669"/>
    <property type="project" value="UniProtKB-EC"/>
</dbReference>
<dbReference type="Gene3D" id="3.40.80.10">
    <property type="entry name" value="Peptidoglycan recognition protein-like"/>
    <property type="match status" value="1"/>
</dbReference>
<evidence type="ECO:0000313" key="6">
    <source>
        <dbReference type="EMBL" id="SDI26152.1"/>
    </source>
</evidence>
<dbReference type="GO" id="GO:0071555">
    <property type="term" value="P:cell wall organization"/>
    <property type="evidence" value="ECO:0007669"/>
    <property type="project" value="UniProtKB-KW"/>
</dbReference>
<dbReference type="InterPro" id="IPR036505">
    <property type="entry name" value="Amidase/PGRP_sf"/>
</dbReference>
<evidence type="ECO:0000259" key="5">
    <source>
        <dbReference type="SMART" id="SM00644"/>
    </source>
</evidence>
<comment type="catalytic activity">
    <reaction evidence="1">
        <text>Hydrolyzes the link between N-acetylmuramoyl residues and L-amino acid residues in certain cell-wall glycopeptides.</text>
        <dbReference type="EC" id="3.5.1.28"/>
    </reaction>
</comment>
<evidence type="ECO:0000313" key="7">
    <source>
        <dbReference type="Proteomes" id="UP000198656"/>
    </source>
</evidence>
<dbReference type="InterPro" id="IPR002502">
    <property type="entry name" value="Amidase_domain"/>
</dbReference>
<dbReference type="SMART" id="SM00644">
    <property type="entry name" value="Ami_2"/>
    <property type="match status" value="1"/>
</dbReference>
<keyword evidence="3" id="KW-0378">Hydrolase</keyword>
<dbReference type="CDD" id="cd06583">
    <property type="entry name" value="PGRP"/>
    <property type="match status" value="1"/>
</dbReference>
<evidence type="ECO:0000256" key="4">
    <source>
        <dbReference type="ARBA" id="ARBA00023316"/>
    </source>
</evidence>
<accession>A0A1G8J504</accession>
<dbReference type="PANTHER" id="PTHR30417">
    <property type="entry name" value="N-ACETYLMURAMOYL-L-ALANINE AMIDASE AMID"/>
    <property type="match status" value="1"/>
</dbReference>
<dbReference type="EC" id="3.5.1.28" evidence="2"/>
<dbReference type="GO" id="GO:0009254">
    <property type="term" value="P:peptidoglycan turnover"/>
    <property type="evidence" value="ECO:0007669"/>
    <property type="project" value="TreeGrafter"/>
</dbReference>
<sequence length="249" mass="27258">MDKPTIKWIGSPNFSSPMGYKIIAIVNHIMEGTLVGTDSWFAKPESKVSSHFGVGKNGEIHQYVDLKNHAWANGSVNQPNWSLLISGVNPNYYTVSIEHEGLSGSKMPETQYQATLALHRWLIEILGIPVSRDNIIGHNRIDSVNRASCPGTEFPWDRLFKDLQGGSEVLKVAVLLFTKEDFWAGYDVASKHGNCAIFVRPADLSVPVEAQSAEKLIVVGGPTTKHPAEVLLSGNDKYQTAAAVAKYLG</sequence>
<proteinExistence type="predicted"/>
<keyword evidence="7" id="KW-1185">Reference proteome</keyword>
<evidence type="ECO:0000256" key="3">
    <source>
        <dbReference type="ARBA" id="ARBA00022801"/>
    </source>
</evidence>
<evidence type="ECO:0000256" key="1">
    <source>
        <dbReference type="ARBA" id="ARBA00001561"/>
    </source>
</evidence>
<dbReference type="Gene3D" id="3.40.50.12090">
    <property type="match status" value="1"/>
</dbReference>
<dbReference type="STRING" id="1121419.SAMN05443529_13120"/>
<organism evidence="6 7">
    <name type="scientific">Desulfosporosinus hippei DSM 8344</name>
    <dbReference type="NCBI Taxonomy" id="1121419"/>
    <lineage>
        <taxon>Bacteria</taxon>
        <taxon>Bacillati</taxon>
        <taxon>Bacillota</taxon>
        <taxon>Clostridia</taxon>
        <taxon>Eubacteriales</taxon>
        <taxon>Desulfitobacteriaceae</taxon>
        <taxon>Desulfosporosinus</taxon>
    </lineage>
</organism>
<dbReference type="EMBL" id="FNCP01000031">
    <property type="protein sequence ID" value="SDI26152.1"/>
    <property type="molecule type" value="Genomic_DNA"/>
</dbReference>
<name>A0A1G8J504_9FIRM</name>
<feature type="domain" description="N-acetylmuramoyl-L-alanine amidase" evidence="5">
    <location>
        <begin position="11"/>
        <end position="151"/>
    </location>
</feature>
<reference evidence="7" key="1">
    <citation type="submission" date="2016-10" db="EMBL/GenBank/DDBJ databases">
        <authorList>
            <person name="Varghese N."/>
            <person name="Submissions S."/>
        </authorList>
    </citation>
    <scope>NUCLEOTIDE SEQUENCE [LARGE SCALE GENOMIC DNA]</scope>
    <source>
        <strain evidence="7">DSM 8344</strain>
    </source>
</reference>
<keyword evidence="4" id="KW-0961">Cell wall biogenesis/degradation</keyword>
<dbReference type="AlphaFoldDB" id="A0A1G8J504"/>
<evidence type="ECO:0000256" key="2">
    <source>
        <dbReference type="ARBA" id="ARBA00011901"/>
    </source>
</evidence>
<dbReference type="OrthoDB" id="9794294at2"/>
<dbReference type="Proteomes" id="UP000198656">
    <property type="component" value="Unassembled WGS sequence"/>
</dbReference>
<dbReference type="InterPro" id="IPR051206">
    <property type="entry name" value="NAMLAA_amidase_2"/>
</dbReference>